<dbReference type="PROSITE" id="PS51450">
    <property type="entry name" value="LRR"/>
    <property type="match status" value="1"/>
</dbReference>
<dbReference type="AlphaFoldDB" id="A0AA85K1T5"/>
<sequence>MRICSKVLVSEWDACQRVVGKPKESSVLFYKDEDIVYVNISYVSSNISRRYKISANIEKLFIGHVKDGSLTIRLKNPAKDIMLQKAQPSELRRLIEILDLIKSGRKLPRGILKRNASTDIQSCSHHRLRITRREDYPFSQGFSASLQELCVKELRLRQFDTRMLKLSCLRSLDLSKNYLERIPQEIQDLNLVQLYLNNNLLASWPSIPENSALSKSLEYINLAHNLLVWLPDDFWLLSKLRNVDLSTNLLRGIPTAYLHKLQFLVILTLYSNQLDSLPLVLTIHRLNELSVHGNTFLPSETEVKPSKVAPSLLDCASLAFVRSNWYPCLEKCLPWKLRVRLAVFRKCLRCRLSCGIEPYRILVPYNSWRNISSDRMNPPSVLTYLCSDECVRAYNLNKWKYTLD</sequence>
<accession>A0AA85K1T5</accession>
<dbReference type="InterPro" id="IPR057437">
    <property type="entry name" value="PIF1/LRR1_PH"/>
</dbReference>
<keyword evidence="5" id="KW-1185">Reference proteome</keyword>
<dbReference type="WBParaSite" id="TREG1_54010.1">
    <property type="protein sequence ID" value="TREG1_54010.1"/>
    <property type="gene ID" value="TREG1_54010"/>
</dbReference>
<dbReference type="PANTHER" id="PTHR48051">
    <property type="match status" value="1"/>
</dbReference>
<evidence type="ECO:0000313" key="6">
    <source>
        <dbReference type="WBParaSite" id="TREG1_54010.1"/>
    </source>
</evidence>
<name>A0AA85K1T5_TRIRE</name>
<evidence type="ECO:0000256" key="1">
    <source>
        <dbReference type="ARBA" id="ARBA00022614"/>
    </source>
</evidence>
<dbReference type="PANTHER" id="PTHR48051:SF52">
    <property type="entry name" value="LEUCINE-RICH REPEAT PROTEIN 1"/>
    <property type="match status" value="1"/>
</dbReference>
<proteinExistence type="predicted"/>
<protein>
    <recommendedName>
        <fullName evidence="4">PIF1/LRR1 pleckstrin homology domain-containing protein</fullName>
    </recommendedName>
</protein>
<feature type="domain" description="PIF1/LRR1 pleckstrin homology" evidence="4">
    <location>
        <begin position="1"/>
        <end position="109"/>
    </location>
</feature>
<reference evidence="6" key="2">
    <citation type="submission" date="2023-11" db="UniProtKB">
        <authorList>
            <consortium name="WormBaseParasite"/>
        </authorList>
    </citation>
    <scope>IDENTIFICATION</scope>
</reference>
<dbReference type="GO" id="GO:0005737">
    <property type="term" value="C:cytoplasm"/>
    <property type="evidence" value="ECO:0007669"/>
    <property type="project" value="TreeGrafter"/>
</dbReference>
<dbReference type="Gene3D" id="3.80.10.10">
    <property type="entry name" value="Ribonuclease Inhibitor"/>
    <property type="match status" value="1"/>
</dbReference>
<dbReference type="Pfam" id="PF25344">
    <property type="entry name" value="PH_LRR1"/>
    <property type="match status" value="1"/>
</dbReference>
<evidence type="ECO:0000256" key="3">
    <source>
        <dbReference type="ARBA" id="ARBA00023242"/>
    </source>
</evidence>
<keyword evidence="1" id="KW-0433">Leucine-rich repeat</keyword>
<evidence type="ECO:0000256" key="2">
    <source>
        <dbReference type="ARBA" id="ARBA00022737"/>
    </source>
</evidence>
<keyword evidence="2" id="KW-0677">Repeat</keyword>
<evidence type="ECO:0000259" key="4">
    <source>
        <dbReference type="Pfam" id="PF25344"/>
    </source>
</evidence>
<dbReference type="InterPro" id="IPR001611">
    <property type="entry name" value="Leu-rich_rpt"/>
</dbReference>
<dbReference type="SMART" id="SM00369">
    <property type="entry name" value="LRR_TYP"/>
    <property type="match status" value="5"/>
</dbReference>
<dbReference type="SUPFAM" id="SSF52058">
    <property type="entry name" value="L domain-like"/>
    <property type="match status" value="1"/>
</dbReference>
<dbReference type="InterPro" id="IPR003591">
    <property type="entry name" value="Leu-rich_rpt_typical-subtyp"/>
</dbReference>
<dbReference type="Pfam" id="PF00560">
    <property type="entry name" value="LRR_1"/>
    <property type="match status" value="1"/>
</dbReference>
<dbReference type="InterPro" id="IPR050216">
    <property type="entry name" value="LRR_domain-containing"/>
</dbReference>
<dbReference type="Proteomes" id="UP000050795">
    <property type="component" value="Unassembled WGS sequence"/>
</dbReference>
<evidence type="ECO:0000313" key="5">
    <source>
        <dbReference type="Proteomes" id="UP000050795"/>
    </source>
</evidence>
<organism evidence="5 6">
    <name type="scientific">Trichobilharzia regenti</name>
    <name type="common">Nasal bird schistosome</name>
    <dbReference type="NCBI Taxonomy" id="157069"/>
    <lineage>
        <taxon>Eukaryota</taxon>
        <taxon>Metazoa</taxon>
        <taxon>Spiralia</taxon>
        <taxon>Lophotrochozoa</taxon>
        <taxon>Platyhelminthes</taxon>
        <taxon>Trematoda</taxon>
        <taxon>Digenea</taxon>
        <taxon>Strigeidida</taxon>
        <taxon>Schistosomatoidea</taxon>
        <taxon>Schistosomatidae</taxon>
        <taxon>Trichobilharzia</taxon>
    </lineage>
</organism>
<dbReference type="InterPro" id="IPR032675">
    <property type="entry name" value="LRR_dom_sf"/>
</dbReference>
<reference evidence="5" key="1">
    <citation type="submission" date="2022-06" db="EMBL/GenBank/DDBJ databases">
        <authorList>
            <person name="Berger JAMES D."/>
            <person name="Berger JAMES D."/>
        </authorList>
    </citation>
    <scope>NUCLEOTIDE SEQUENCE [LARGE SCALE GENOMIC DNA]</scope>
</reference>
<keyword evidence="3" id="KW-0539">Nucleus</keyword>